<evidence type="ECO:0000256" key="2">
    <source>
        <dbReference type="ARBA" id="ARBA00009773"/>
    </source>
</evidence>
<feature type="transmembrane region" description="Helical" evidence="6">
    <location>
        <begin position="29"/>
        <end position="51"/>
    </location>
</feature>
<reference evidence="8" key="1">
    <citation type="submission" date="2011-10" db="EMBL/GenBank/DDBJ databases">
        <title>The complete genome of chromosome of Thermovirga lienii DSM 17291.</title>
        <authorList>
            <consortium name="US DOE Joint Genome Institute (JGI-PGF)"/>
            <person name="Lucas S."/>
            <person name="Copeland A."/>
            <person name="Lapidus A."/>
            <person name="Glavina del Rio T."/>
            <person name="Dalin E."/>
            <person name="Tice H."/>
            <person name="Bruce D."/>
            <person name="Goodwin L."/>
            <person name="Pitluck S."/>
            <person name="Peters L."/>
            <person name="Mikhailova N."/>
            <person name="Saunders E."/>
            <person name="Kyrpides N."/>
            <person name="Mavromatis K."/>
            <person name="Ivanova N."/>
            <person name="Last F.I."/>
            <person name="Brettin T."/>
            <person name="Detter J.C."/>
            <person name="Han C."/>
            <person name="Larimer F."/>
            <person name="Land M."/>
            <person name="Hauser L."/>
            <person name="Markowitz V."/>
            <person name="Cheng J.-F."/>
            <person name="Hugenholtz P."/>
            <person name="Woyke T."/>
            <person name="Wu D."/>
            <person name="Spring S."/>
            <person name="Schroeder M."/>
            <person name="Brambilla E.-M."/>
            <person name="Klenk H.-P."/>
            <person name="Eisen J.A."/>
        </authorList>
    </citation>
    <scope>NUCLEOTIDE SEQUENCE [LARGE SCALE GENOMIC DNA]</scope>
    <source>
        <strain evidence="8">ATCC BAA-1197 / DSM 17291 / Cas60314</strain>
    </source>
</reference>
<evidence type="ECO:0000256" key="3">
    <source>
        <dbReference type="ARBA" id="ARBA00022692"/>
    </source>
</evidence>
<proteinExistence type="inferred from homology"/>
<dbReference type="EMBL" id="CP003096">
    <property type="protein sequence ID" value="AER66236.1"/>
    <property type="molecule type" value="Genomic_DNA"/>
</dbReference>
<dbReference type="AlphaFoldDB" id="G7V800"/>
<dbReference type="HOGENOM" id="CLU_031275_0_3_0"/>
<dbReference type="PANTHER" id="PTHR21716:SF64">
    <property type="entry name" value="AI-2 TRANSPORT PROTEIN TQSA"/>
    <property type="match status" value="1"/>
</dbReference>
<dbReference type="PANTHER" id="PTHR21716">
    <property type="entry name" value="TRANSMEMBRANE PROTEIN"/>
    <property type="match status" value="1"/>
</dbReference>
<keyword evidence="8" id="KW-1185">Reference proteome</keyword>
<evidence type="ECO:0000313" key="8">
    <source>
        <dbReference type="Proteomes" id="UP000005868"/>
    </source>
</evidence>
<sequence>MRDDRLSQFFLAILGVVALGFVLKVAKGVILPLVVAWLLYFIFAPVVRVMAKRKIPTFISTTVVLMVFIGVCFGGALFLNGRVQALIEAFPRYQARFAELLIEYSQSYNLPKYVVSNIDPGPMIGKYLLSLSTFFVGFVSNLILVVIFLVFLLSSAPYFERKIEMAFSKKHSRKVIHLLHTISLQIGRYLALQFMISAITGVLVWLALKSIGVDFSITWGALAFVLNFIPTIGSIVASVPPVVLSFVQFHPQMTPVVITALALFGIQQVMGNLIAPKIMGENLNLSPIVILLSLLFWGWLWGVTGAILSIPIASAIKIVCENVEQLKFIGVLMGSSRYMGKRPDATL</sequence>
<comment type="similarity">
    <text evidence="2">Belongs to the autoinducer-2 exporter (AI-2E) (TC 2.A.86) family.</text>
</comment>
<dbReference type="eggNOG" id="COG0628">
    <property type="taxonomic scope" value="Bacteria"/>
</dbReference>
<keyword evidence="4 6" id="KW-1133">Transmembrane helix</keyword>
<keyword evidence="3 6" id="KW-0812">Transmembrane</keyword>
<dbReference type="STRING" id="580340.Tlie_0501"/>
<dbReference type="Proteomes" id="UP000005868">
    <property type="component" value="Chromosome"/>
</dbReference>
<comment type="subcellular location">
    <subcellularLocation>
        <location evidence="1">Membrane</location>
        <topology evidence="1">Multi-pass membrane protein</topology>
    </subcellularLocation>
</comment>
<evidence type="ECO:0000256" key="5">
    <source>
        <dbReference type="ARBA" id="ARBA00023136"/>
    </source>
</evidence>
<feature type="transmembrane region" description="Helical" evidence="6">
    <location>
        <begin position="256"/>
        <end position="275"/>
    </location>
</feature>
<feature type="transmembrane region" description="Helical" evidence="6">
    <location>
        <begin position="287"/>
        <end position="308"/>
    </location>
</feature>
<feature type="transmembrane region" description="Helical" evidence="6">
    <location>
        <begin position="7"/>
        <end position="23"/>
    </location>
</feature>
<feature type="transmembrane region" description="Helical" evidence="6">
    <location>
        <begin position="58"/>
        <end position="79"/>
    </location>
</feature>
<gene>
    <name evidence="7" type="ordered locus">Tlie_0501</name>
</gene>
<evidence type="ECO:0000313" key="7">
    <source>
        <dbReference type="EMBL" id="AER66236.1"/>
    </source>
</evidence>
<dbReference type="OrthoDB" id="9793390at2"/>
<dbReference type="GO" id="GO:0016020">
    <property type="term" value="C:membrane"/>
    <property type="evidence" value="ECO:0007669"/>
    <property type="project" value="UniProtKB-SubCell"/>
</dbReference>
<evidence type="ECO:0000256" key="4">
    <source>
        <dbReference type="ARBA" id="ARBA00022989"/>
    </source>
</evidence>
<evidence type="ECO:0000256" key="6">
    <source>
        <dbReference type="SAM" id="Phobius"/>
    </source>
</evidence>
<reference evidence="7 8" key="2">
    <citation type="journal article" date="2012" name="Stand. Genomic Sci.">
        <title>Genome sequence of the moderately thermophilic, amino-acid-degrading and sulfur-reducing bacterium Thermovirga lienii type strain (Cas60314(T)).</title>
        <authorList>
            <person name="Goker M."/>
            <person name="Saunders E."/>
            <person name="Lapidus A."/>
            <person name="Nolan M."/>
            <person name="Lucas S."/>
            <person name="Hammon N."/>
            <person name="Deshpande S."/>
            <person name="Cheng J.F."/>
            <person name="Han C."/>
            <person name="Tapia R."/>
            <person name="Goodwin L.A."/>
            <person name="Pitluck S."/>
            <person name="Liolios K."/>
            <person name="Mavromatis K."/>
            <person name="Pagani I."/>
            <person name="Ivanova N."/>
            <person name="Mikhailova N."/>
            <person name="Pati A."/>
            <person name="Chen A."/>
            <person name="Palaniappan K."/>
            <person name="Land M."/>
            <person name="Chang Y.J."/>
            <person name="Jeffries C.D."/>
            <person name="Brambilla E.M."/>
            <person name="Rohde M."/>
            <person name="Spring S."/>
            <person name="Detter J.C."/>
            <person name="Woyke T."/>
            <person name="Bristow J."/>
            <person name="Eisen J.A."/>
            <person name="Markowitz V."/>
            <person name="Hugenholtz P."/>
            <person name="Kyrpides N.C."/>
            <person name="Klenk H.P."/>
        </authorList>
    </citation>
    <scope>NUCLEOTIDE SEQUENCE [LARGE SCALE GENOMIC DNA]</scope>
    <source>
        <strain evidence="8">ATCC BAA-1197 / DSM 17291 / Cas60314</strain>
    </source>
</reference>
<feature type="transmembrane region" description="Helical" evidence="6">
    <location>
        <begin position="220"/>
        <end position="244"/>
    </location>
</feature>
<organism evidence="7 8">
    <name type="scientific">Thermovirga lienii (strain ATCC BAA-1197 / DSM 17291 / Cas60314)</name>
    <dbReference type="NCBI Taxonomy" id="580340"/>
    <lineage>
        <taxon>Bacteria</taxon>
        <taxon>Thermotogati</taxon>
        <taxon>Synergistota</taxon>
        <taxon>Synergistia</taxon>
        <taxon>Synergistales</taxon>
        <taxon>Thermovirgaceae</taxon>
        <taxon>Thermovirga</taxon>
    </lineage>
</organism>
<dbReference type="GO" id="GO:0055085">
    <property type="term" value="P:transmembrane transport"/>
    <property type="evidence" value="ECO:0007669"/>
    <property type="project" value="TreeGrafter"/>
</dbReference>
<dbReference type="Pfam" id="PF01594">
    <property type="entry name" value="AI-2E_transport"/>
    <property type="match status" value="1"/>
</dbReference>
<protein>
    <recommendedName>
        <fullName evidence="9">AI-2E family transporter</fullName>
    </recommendedName>
</protein>
<name>G7V800_THELD</name>
<dbReference type="InterPro" id="IPR002549">
    <property type="entry name" value="AI-2E-like"/>
</dbReference>
<accession>G7V800</accession>
<evidence type="ECO:0008006" key="9">
    <source>
        <dbReference type="Google" id="ProtNLM"/>
    </source>
</evidence>
<dbReference type="KEGG" id="tli:Tlie_0501"/>
<feature type="transmembrane region" description="Helical" evidence="6">
    <location>
        <begin position="189"/>
        <end position="208"/>
    </location>
</feature>
<keyword evidence="5 6" id="KW-0472">Membrane</keyword>
<feature type="transmembrane region" description="Helical" evidence="6">
    <location>
        <begin position="127"/>
        <end position="153"/>
    </location>
</feature>
<evidence type="ECO:0000256" key="1">
    <source>
        <dbReference type="ARBA" id="ARBA00004141"/>
    </source>
</evidence>